<dbReference type="Gene3D" id="3.90.76.10">
    <property type="entry name" value="Dipeptide-binding Protein, Domain 1"/>
    <property type="match status" value="1"/>
</dbReference>
<dbReference type="AlphaFoldDB" id="A0A4Q8AGQ1"/>
<proteinExistence type="predicted"/>
<evidence type="ECO:0000259" key="2">
    <source>
        <dbReference type="Pfam" id="PF00496"/>
    </source>
</evidence>
<dbReference type="InterPro" id="IPR000914">
    <property type="entry name" value="SBP_5_dom"/>
</dbReference>
<feature type="signal peptide" evidence="1">
    <location>
        <begin position="1"/>
        <end position="23"/>
    </location>
</feature>
<dbReference type="InterPro" id="IPR030678">
    <property type="entry name" value="Peptide/Ni-bd"/>
</dbReference>
<dbReference type="GO" id="GO:0042597">
    <property type="term" value="C:periplasmic space"/>
    <property type="evidence" value="ECO:0007669"/>
    <property type="project" value="UniProtKB-ARBA"/>
</dbReference>
<evidence type="ECO:0000313" key="4">
    <source>
        <dbReference type="Proteomes" id="UP000292685"/>
    </source>
</evidence>
<feature type="domain" description="Solute-binding protein family 5" evidence="2">
    <location>
        <begin position="86"/>
        <end position="451"/>
    </location>
</feature>
<dbReference type="PANTHER" id="PTHR30290">
    <property type="entry name" value="PERIPLASMIC BINDING COMPONENT OF ABC TRANSPORTER"/>
    <property type="match status" value="1"/>
</dbReference>
<dbReference type="PROSITE" id="PS51257">
    <property type="entry name" value="PROKAR_LIPOPROTEIN"/>
    <property type="match status" value="1"/>
</dbReference>
<gene>
    <name evidence="3" type="ORF">EV380_3188</name>
</gene>
<dbReference type="EMBL" id="SHLA01000001">
    <property type="protein sequence ID" value="RZU63567.1"/>
    <property type="molecule type" value="Genomic_DNA"/>
</dbReference>
<feature type="chain" id="PRO_5039213368" evidence="1">
    <location>
        <begin position="24"/>
        <end position="553"/>
    </location>
</feature>
<keyword evidence="1" id="KW-0732">Signal</keyword>
<keyword evidence="4" id="KW-1185">Reference proteome</keyword>
<dbReference type="GO" id="GO:0015833">
    <property type="term" value="P:peptide transport"/>
    <property type="evidence" value="ECO:0007669"/>
    <property type="project" value="TreeGrafter"/>
</dbReference>
<dbReference type="Proteomes" id="UP000292685">
    <property type="component" value="Unassembled WGS sequence"/>
</dbReference>
<dbReference type="PIRSF" id="PIRSF002741">
    <property type="entry name" value="MppA"/>
    <property type="match status" value="1"/>
</dbReference>
<dbReference type="GO" id="GO:1904680">
    <property type="term" value="F:peptide transmembrane transporter activity"/>
    <property type="evidence" value="ECO:0007669"/>
    <property type="project" value="TreeGrafter"/>
</dbReference>
<dbReference type="CDD" id="cd08509">
    <property type="entry name" value="PBP2_TmCBP_oligosaccharides_like"/>
    <property type="match status" value="1"/>
</dbReference>
<comment type="caution">
    <text evidence="3">The sequence shown here is derived from an EMBL/GenBank/DDBJ whole genome shotgun (WGS) entry which is preliminary data.</text>
</comment>
<reference evidence="3 4" key="1">
    <citation type="submission" date="2019-02" db="EMBL/GenBank/DDBJ databases">
        <title>Sequencing the genomes of 1000 actinobacteria strains.</title>
        <authorList>
            <person name="Klenk H.-P."/>
        </authorList>
    </citation>
    <scope>NUCLEOTIDE SEQUENCE [LARGE SCALE GENOMIC DNA]</scope>
    <source>
        <strain evidence="3 4">DSM 17364</strain>
    </source>
</reference>
<dbReference type="SUPFAM" id="SSF53850">
    <property type="entry name" value="Periplasmic binding protein-like II"/>
    <property type="match status" value="1"/>
</dbReference>
<dbReference type="Gene3D" id="3.10.105.10">
    <property type="entry name" value="Dipeptide-binding Protein, Domain 3"/>
    <property type="match status" value="1"/>
</dbReference>
<accession>A0A4Q8AGQ1</accession>
<evidence type="ECO:0000256" key="1">
    <source>
        <dbReference type="SAM" id="SignalP"/>
    </source>
</evidence>
<organism evidence="3 4">
    <name type="scientific">Zhihengliuella halotolerans</name>
    <dbReference type="NCBI Taxonomy" id="370736"/>
    <lineage>
        <taxon>Bacteria</taxon>
        <taxon>Bacillati</taxon>
        <taxon>Actinomycetota</taxon>
        <taxon>Actinomycetes</taxon>
        <taxon>Micrococcales</taxon>
        <taxon>Micrococcaceae</taxon>
        <taxon>Zhihengliuella</taxon>
    </lineage>
</organism>
<evidence type="ECO:0000313" key="3">
    <source>
        <dbReference type="EMBL" id="RZU63567.1"/>
    </source>
</evidence>
<dbReference type="OrthoDB" id="9764591at2"/>
<name>A0A4Q8AGQ1_9MICC</name>
<protein>
    <submittedName>
        <fullName evidence="3">Peptide/nickel transport system substrate-binding protein</fullName>
    </submittedName>
</protein>
<dbReference type="InterPro" id="IPR039424">
    <property type="entry name" value="SBP_5"/>
</dbReference>
<dbReference type="RefSeq" id="WP_130451913.1">
    <property type="nucleotide sequence ID" value="NZ_SHLA01000001.1"/>
</dbReference>
<dbReference type="Pfam" id="PF00496">
    <property type="entry name" value="SBP_bac_5"/>
    <property type="match status" value="1"/>
</dbReference>
<sequence>MISTSIRRALFRAGAVTAIGALALTGCTATPDDGAAESGPMLTVPREDMGTFSQNFNPFSPNAAPMTTQSVYESLLIYNPAGGDTVPWLAESWEAADDGLSQTFHLREGVKWSDGADFVAADIVTTFELQRELLGGFDYLDTVKAIDEKTVQFTFNRKFSPALFEVGQQVIVPDHIWSEFEDPGNEENPTPVGTGPYTEVSNFQTQSFDLLPNPNYWQPEKQKIPGVRMLAFAGNDGANLAAVNGDVDWAPQYMPDIQSTFVDKDPENRAYWFPPTGAEINWQLNTTLDMFADPDVRKALSMAIDREQIVKVGMSDYTIPADCTGLSGNYDEWRDADVVADCDWTGYDADAAAELLDDAGFTAGADGQRTTPDGEPFAFDISVGSTSSDWLSVANIIAQNLQDIGVKATVDSPDWAAVVAGYETGEFETGIVWSANAPTPYQYYRNIMSTESVKDVGEQTFDNYHRLGDERADELLADFAATSDEAEQADIMSELQRIYSELAPVVPLFPGPEWGAYTTDNFVGWPTEEDPYATLATRAPTTVLVLTSLEPAE</sequence>
<dbReference type="Gene3D" id="3.40.190.10">
    <property type="entry name" value="Periplasmic binding protein-like II"/>
    <property type="match status" value="1"/>
</dbReference>
<dbReference type="GO" id="GO:0043190">
    <property type="term" value="C:ATP-binding cassette (ABC) transporter complex"/>
    <property type="evidence" value="ECO:0007669"/>
    <property type="project" value="InterPro"/>
</dbReference>